<name>A0ABW4CIN2_9LACO</name>
<dbReference type="InterPro" id="IPR010387">
    <property type="entry name" value="QueT"/>
</dbReference>
<dbReference type="RefSeq" id="WP_203626404.1">
    <property type="nucleotide sequence ID" value="NZ_BOLQ01000004.1"/>
</dbReference>
<proteinExistence type="predicted"/>
<gene>
    <name evidence="2" type="ORF">ACFQ4P_08080</name>
</gene>
<dbReference type="Pfam" id="PF06177">
    <property type="entry name" value="QueT"/>
    <property type="match status" value="1"/>
</dbReference>
<keyword evidence="1" id="KW-0812">Transmembrane</keyword>
<dbReference type="PANTHER" id="PTHR40044:SF1">
    <property type="entry name" value="INTEGRAL MEMBRANE PROTEIN"/>
    <property type="match status" value="1"/>
</dbReference>
<dbReference type="EMBL" id="JBHTOC010000010">
    <property type="protein sequence ID" value="MFD1430202.1"/>
    <property type="molecule type" value="Genomic_DNA"/>
</dbReference>
<dbReference type="PIRSF" id="PIRSF031501">
    <property type="entry name" value="QueT"/>
    <property type="match status" value="1"/>
</dbReference>
<comment type="caution">
    <text evidence="2">The sequence shown here is derived from an EMBL/GenBank/DDBJ whole genome shotgun (WGS) entry which is preliminary data.</text>
</comment>
<dbReference type="PANTHER" id="PTHR40044">
    <property type="entry name" value="INTEGRAL MEMBRANE PROTEIN-RELATED"/>
    <property type="match status" value="1"/>
</dbReference>
<reference evidence="3" key="1">
    <citation type="journal article" date="2019" name="Int. J. Syst. Evol. Microbiol.">
        <title>The Global Catalogue of Microorganisms (GCM) 10K type strain sequencing project: providing services to taxonomists for standard genome sequencing and annotation.</title>
        <authorList>
            <consortium name="The Broad Institute Genomics Platform"/>
            <consortium name="The Broad Institute Genome Sequencing Center for Infectious Disease"/>
            <person name="Wu L."/>
            <person name="Ma J."/>
        </authorList>
    </citation>
    <scope>NUCLEOTIDE SEQUENCE [LARGE SCALE GENOMIC DNA]</scope>
    <source>
        <strain evidence="3">CCM 8980</strain>
    </source>
</reference>
<protein>
    <submittedName>
        <fullName evidence="2">QueT transporter family protein</fullName>
    </submittedName>
</protein>
<feature type="transmembrane region" description="Helical" evidence="1">
    <location>
        <begin position="135"/>
        <end position="159"/>
    </location>
</feature>
<feature type="transmembrane region" description="Helical" evidence="1">
    <location>
        <begin position="57"/>
        <end position="77"/>
    </location>
</feature>
<dbReference type="Proteomes" id="UP001597196">
    <property type="component" value="Unassembled WGS sequence"/>
</dbReference>
<keyword evidence="1" id="KW-1133">Transmembrane helix</keyword>
<sequence length="166" mass="18296">MQNSVSTRSSLLHLTQVAIVASLYVAVTVLLTPFSFGAGQIRASEMLNYTALYNKRYVVAVTLGVFIANFFSPTAVIDVPVGTIGTLIFLLLSRWLAGYCSKWWQKYLVMGVLFTVSMFTVAAQLAIVYHMPFWASYPVIMAGEAISMTIGAFVMPVIARTVHLDR</sequence>
<evidence type="ECO:0000256" key="1">
    <source>
        <dbReference type="SAM" id="Phobius"/>
    </source>
</evidence>
<feature type="transmembrane region" description="Helical" evidence="1">
    <location>
        <begin position="107"/>
        <end position="129"/>
    </location>
</feature>
<keyword evidence="3" id="KW-1185">Reference proteome</keyword>
<feature type="transmembrane region" description="Helical" evidence="1">
    <location>
        <begin position="83"/>
        <end position="100"/>
    </location>
</feature>
<evidence type="ECO:0000313" key="2">
    <source>
        <dbReference type="EMBL" id="MFD1430202.1"/>
    </source>
</evidence>
<organism evidence="2 3">
    <name type="scientific">Lacticaseibacillus mingshuiensis</name>
    <dbReference type="NCBI Taxonomy" id="2799574"/>
    <lineage>
        <taxon>Bacteria</taxon>
        <taxon>Bacillati</taxon>
        <taxon>Bacillota</taxon>
        <taxon>Bacilli</taxon>
        <taxon>Lactobacillales</taxon>
        <taxon>Lactobacillaceae</taxon>
        <taxon>Lacticaseibacillus</taxon>
    </lineage>
</organism>
<evidence type="ECO:0000313" key="3">
    <source>
        <dbReference type="Proteomes" id="UP001597196"/>
    </source>
</evidence>
<feature type="transmembrane region" description="Helical" evidence="1">
    <location>
        <begin position="12"/>
        <end position="36"/>
    </location>
</feature>
<keyword evidence="1" id="KW-0472">Membrane</keyword>
<accession>A0ABW4CIN2</accession>